<keyword evidence="3" id="KW-1003">Cell membrane</keyword>
<evidence type="ECO:0000313" key="10">
    <source>
        <dbReference type="Proteomes" id="UP000464661"/>
    </source>
</evidence>
<evidence type="ECO:0000256" key="6">
    <source>
        <dbReference type="ARBA" id="ARBA00022989"/>
    </source>
</evidence>
<protein>
    <recommendedName>
        <fullName evidence="11">Electron transporter RnfA</fullName>
    </recommendedName>
</protein>
<keyword evidence="4 8" id="KW-0812">Transmembrane</keyword>
<evidence type="ECO:0000256" key="8">
    <source>
        <dbReference type="SAM" id="Phobius"/>
    </source>
</evidence>
<keyword evidence="3" id="KW-0997">Cell inner membrane</keyword>
<sequence length="205" mass="22106">MPGQFLLRLDYRTITRIPGYRHLMSDYLLVLIGAALINHLCLSQQPIPRLNLHVHGLACAVCIALGTIGAQLLMRGVLAPLHIPDLALFLLLPWLALLAWGLPWLMTKWRPAWPVVGLPALLSSNATVLGLALQQAGDDSTWPSTLLQGLLAGGGFWLALVLFADLRQRIAHADIPGALRGLPLELIGAGVMAMAFSGFNGMFGQ</sequence>
<feature type="transmembrane region" description="Helical" evidence="8">
    <location>
        <begin position="112"/>
        <end position="133"/>
    </location>
</feature>
<dbReference type="InterPro" id="IPR003667">
    <property type="entry name" value="NqrDE/RnfAE"/>
</dbReference>
<accession>A0A7U6M5P1</accession>
<evidence type="ECO:0000256" key="3">
    <source>
        <dbReference type="ARBA" id="ARBA00022519"/>
    </source>
</evidence>
<feature type="transmembrane region" description="Helical" evidence="8">
    <location>
        <begin position="145"/>
        <end position="164"/>
    </location>
</feature>
<dbReference type="PANTHER" id="PTHR30335">
    <property type="entry name" value="INTEGRAL MEMBRANE PROTEIN OF SOXR-REDUCING COMPLEX"/>
    <property type="match status" value="1"/>
</dbReference>
<evidence type="ECO:0000256" key="7">
    <source>
        <dbReference type="ARBA" id="ARBA00023136"/>
    </source>
</evidence>
<feature type="transmembrane region" description="Helical" evidence="8">
    <location>
        <begin position="86"/>
        <end position="105"/>
    </location>
</feature>
<dbReference type="GO" id="GO:0012505">
    <property type="term" value="C:endomembrane system"/>
    <property type="evidence" value="ECO:0007669"/>
    <property type="project" value="UniProtKB-SubCell"/>
</dbReference>
<keyword evidence="2" id="KW-0813">Transport</keyword>
<keyword evidence="5" id="KW-1278">Translocase</keyword>
<dbReference type="GO" id="GO:0005886">
    <property type="term" value="C:plasma membrane"/>
    <property type="evidence" value="ECO:0007669"/>
    <property type="project" value="TreeGrafter"/>
</dbReference>
<dbReference type="Proteomes" id="UP000464661">
    <property type="component" value="Chromosome"/>
</dbReference>
<organism evidence="9 10">
    <name type="scientific">Pseudomonas putida</name>
    <name type="common">Arthrobacter siderocapsulatus</name>
    <dbReference type="NCBI Taxonomy" id="303"/>
    <lineage>
        <taxon>Bacteria</taxon>
        <taxon>Pseudomonadati</taxon>
        <taxon>Pseudomonadota</taxon>
        <taxon>Gammaproteobacteria</taxon>
        <taxon>Pseudomonadales</taxon>
        <taxon>Pseudomonadaceae</taxon>
        <taxon>Pseudomonas</taxon>
    </lineage>
</organism>
<dbReference type="EMBL" id="AP022324">
    <property type="protein sequence ID" value="BBU46450.1"/>
    <property type="molecule type" value="Genomic_DNA"/>
</dbReference>
<evidence type="ECO:0000256" key="2">
    <source>
        <dbReference type="ARBA" id="ARBA00022448"/>
    </source>
</evidence>
<reference evidence="9 10" key="1">
    <citation type="submission" date="2020-01" db="EMBL/GenBank/DDBJ databases">
        <title>Complete Genome Sequence of Pseudomonas putida Strain TS312, Harboring the HdtS type N-acyl-homoserine Lactone Synthase, Isolated from a Paper Mill.</title>
        <authorList>
            <person name="Hosoe A."/>
            <person name="Suenaga T."/>
            <person name="Sugi T."/>
            <person name="Izumi T."/>
            <person name="Nagai N."/>
            <person name="Terada A."/>
        </authorList>
    </citation>
    <scope>NUCLEOTIDE SEQUENCE [LARGE SCALE GENOMIC DNA]</scope>
    <source>
        <strain evidence="9 10">TS312</strain>
    </source>
</reference>
<feature type="transmembrane region" description="Helical" evidence="8">
    <location>
        <begin position="20"/>
        <end position="42"/>
    </location>
</feature>
<keyword evidence="7 8" id="KW-0472">Membrane</keyword>
<name>A0A7U6M5P1_PSEPU</name>
<proteinExistence type="predicted"/>
<evidence type="ECO:0000256" key="1">
    <source>
        <dbReference type="ARBA" id="ARBA00004127"/>
    </source>
</evidence>
<comment type="subcellular location">
    <subcellularLocation>
        <location evidence="1">Endomembrane system</location>
        <topology evidence="1">Multi-pass membrane protein</topology>
    </subcellularLocation>
</comment>
<dbReference type="Pfam" id="PF02508">
    <property type="entry name" value="Rnf-Nqr"/>
    <property type="match status" value="1"/>
</dbReference>
<evidence type="ECO:0000256" key="4">
    <source>
        <dbReference type="ARBA" id="ARBA00022692"/>
    </source>
</evidence>
<dbReference type="InterPro" id="IPR050133">
    <property type="entry name" value="NqrDE/RnfAE_oxidrdctase"/>
</dbReference>
<keyword evidence="6 8" id="KW-1133">Transmembrane helix</keyword>
<feature type="transmembrane region" description="Helical" evidence="8">
    <location>
        <begin position="54"/>
        <end position="74"/>
    </location>
</feature>
<dbReference type="PANTHER" id="PTHR30335:SF0">
    <property type="entry name" value="ION-TRANSLOCATING OXIDOREDUCTASE COMPLEX SUBUNIT A"/>
    <property type="match status" value="1"/>
</dbReference>
<gene>
    <name evidence="9" type="ORF">PPTS312_43650</name>
</gene>
<evidence type="ECO:0000256" key="5">
    <source>
        <dbReference type="ARBA" id="ARBA00022967"/>
    </source>
</evidence>
<feature type="transmembrane region" description="Helical" evidence="8">
    <location>
        <begin position="184"/>
        <end position="203"/>
    </location>
</feature>
<dbReference type="AlphaFoldDB" id="A0A7U6M5P1"/>
<evidence type="ECO:0000313" key="9">
    <source>
        <dbReference type="EMBL" id="BBU46450.1"/>
    </source>
</evidence>
<evidence type="ECO:0008006" key="11">
    <source>
        <dbReference type="Google" id="ProtNLM"/>
    </source>
</evidence>